<dbReference type="AlphaFoldDB" id="U2YIF6"/>
<proteinExistence type="predicted"/>
<protein>
    <submittedName>
        <fullName evidence="2">Uncharacterized protein</fullName>
    </submittedName>
</protein>
<feature type="region of interest" description="Disordered" evidence="1">
    <location>
        <begin position="71"/>
        <end position="102"/>
    </location>
</feature>
<keyword evidence="3" id="KW-1185">Reference proteome</keyword>
<dbReference type="Proteomes" id="UP000016568">
    <property type="component" value="Unassembled WGS sequence"/>
</dbReference>
<gene>
    <name evidence="2" type="ORF">NT2_01_06310</name>
</gene>
<comment type="caution">
    <text evidence="2">The sequence shown here is derived from an EMBL/GenBank/DDBJ whole genome shotgun (WGS) entry which is preliminary data.</text>
</comment>
<evidence type="ECO:0000313" key="3">
    <source>
        <dbReference type="Proteomes" id="UP000016568"/>
    </source>
</evidence>
<reference evidence="2 3" key="1">
    <citation type="submission" date="2013-09" db="EMBL/GenBank/DDBJ databases">
        <title>Whole genome shotgun sequence of Novosphingobium tardaugens NBRC 16725.</title>
        <authorList>
            <person name="Isaki S."/>
            <person name="Hosoyama A."/>
            <person name="Tsuchikane K."/>
            <person name="Katsumata H."/>
            <person name="Ando Y."/>
            <person name="Yamazaki S."/>
            <person name="Fujita N."/>
        </authorList>
    </citation>
    <scope>NUCLEOTIDE SEQUENCE [LARGE SCALE GENOMIC DNA]</scope>
    <source>
        <strain evidence="2 3">NBRC 16725</strain>
    </source>
</reference>
<organism evidence="2 3">
    <name type="scientific">Caenibius tardaugens NBRC 16725</name>
    <dbReference type="NCBI Taxonomy" id="1219035"/>
    <lineage>
        <taxon>Bacteria</taxon>
        <taxon>Pseudomonadati</taxon>
        <taxon>Pseudomonadota</taxon>
        <taxon>Alphaproteobacteria</taxon>
        <taxon>Sphingomonadales</taxon>
        <taxon>Erythrobacteraceae</taxon>
        <taxon>Caenibius</taxon>
    </lineage>
</organism>
<evidence type="ECO:0000256" key="1">
    <source>
        <dbReference type="SAM" id="MobiDB-lite"/>
    </source>
</evidence>
<name>U2YIF6_9SPHN</name>
<evidence type="ECO:0000313" key="2">
    <source>
        <dbReference type="EMBL" id="GAD47857.1"/>
    </source>
</evidence>
<dbReference type="EMBL" id="BASZ01000001">
    <property type="protein sequence ID" value="GAD47857.1"/>
    <property type="molecule type" value="Genomic_DNA"/>
</dbReference>
<accession>U2YIF6</accession>
<sequence length="125" mass="12796">MIAGMIDDMTIDATIAGPIIATSGGTSDPAIGVIPTAAGTAMCAPATANTGTMIRERIVICPAPVTGSGVAHNAAGEHGQPGHYGPADRLLHPSNRAKRPRNKAQLACRLHLSRAFPLSRAVRPV</sequence>